<dbReference type="EMBL" id="BPLR01009897">
    <property type="protein sequence ID" value="GIY35355.1"/>
    <property type="molecule type" value="Genomic_DNA"/>
</dbReference>
<organism evidence="2 3">
    <name type="scientific">Caerostris extrusa</name>
    <name type="common">Bark spider</name>
    <name type="synonym">Caerostris bankana</name>
    <dbReference type="NCBI Taxonomy" id="172846"/>
    <lineage>
        <taxon>Eukaryota</taxon>
        <taxon>Metazoa</taxon>
        <taxon>Ecdysozoa</taxon>
        <taxon>Arthropoda</taxon>
        <taxon>Chelicerata</taxon>
        <taxon>Arachnida</taxon>
        <taxon>Araneae</taxon>
        <taxon>Araneomorphae</taxon>
        <taxon>Entelegynae</taxon>
        <taxon>Araneoidea</taxon>
        <taxon>Araneidae</taxon>
        <taxon>Caerostris</taxon>
    </lineage>
</organism>
<protein>
    <recommendedName>
        <fullName evidence="4">Secreted protein</fullName>
    </recommendedName>
</protein>
<evidence type="ECO:0000256" key="1">
    <source>
        <dbReference type="SAM" id="SignalP"/>
    </source>
</evidence>
<keyword evidence="1" id="KW-0732">Signal</keyword>
<keyword evidence="3" id="KW-1185">Reference proteome</keyword>
<evidence type="ECO:0000313" key="3">
    <source>
        <dbReference type="Proteomes" id="UP001054945"/>
    </source>
</evidence>
<dbReference type="Proteomes" id="UP001054945">
    <property type="component" value="Unassembled WGS sequence"/>
</dbReference>
<feature type="signal peptide" evidence="1">
    <location>
        <begin position="1"/>
        <end position="24"/>
    </location>
</feature>
<name>A0AAV4SMN4_CAEEX</name>
<feature type="chain" id="PRO_5043360512" description="Secreted protein" evidence="1">
    <location>
        <begin position="25"/>
        <end position="66"/>
    </location>
</feature>
<reference evidence="2 3" key="1">
    <citation type="submission" date="2021-06" db="EMBL/GenBank/DDBJ databases">
        <title>Caerostris extrusa draft genome.</title>
        <authorList>
            <person name="Kono N."/>
            <person name="Arakawa K."/>
        </authorList>
    </citation>
    <scope>NUCLEOTIDE SEQUENCE [LARGE SCALE GENOMIC DNA]</scope>
</reference>
<evidence type="ECO:0008006" key="4">
    <source>
        <dbReference type="Google" id="ProtNLM"/>
    </source>
</evidence>
<sequence>MRPIFGQMLTGRIVLTTCMLAVSAAVPEKYPLKPSIFFLDSSESFRCLIKGNKRHKACKVFFGKEN</sequence>
<proteinExistence type="predicted"/>
<dbReference type="AlphaFoldDB" id="A0AAV4SMN4"/>
<gene>
    <name evidence="2" type="ORF">CEXT_136151</name>
</gene>
<evidence type="ECO:0000313" key="2">
    <source>
        <dbReference type="EMBL" id="GIY35355.1"/>
    </source>
</evidence>
<comment type="caution">
    <text evidence="2">The sequence shown here is derived from an EMBL/GenBank/DDBJ whole genome shotgun (WGS) entry which is preliminary data.</text>
</comment>
<accession>A0AAV4SMN4</accession>